<sequence length="174" mass="19081">MTTAPLSTEIRYCQHAARVVRIEAPVVTELVAAMAHLDQALDADPQDSTAHYAPRGQEHLVGDWIRANAERIRTQLDALVTRYTDPGSGLLSQVTDQPGTWTDPATGRTFDLDADYVPASDDRRRPGIVWRYRGMRAASGAPILHPHQLPDRIPCAGPCWPIGTIPTHSIGSRT</sequence>
<accession>A0AAW8F3U7</accession>
<evidence type="ECO:0000313" key="2">
    <source>
        <dbReference type="Proteomes" id="UP001234216"/>
    </source>
</evidence>
<protein>
    <recommendedName>
        <fullName evidence="3">Bacterial CdiA-CT RNAse A domain-containing protein</fullName>
    </recommendedName>
</protein>
<evidence type="ECO:0000313" key="1">
    <source>
        <dbReference type="EMBL" id="MDQ0904143.1"/>
    </source>
</evidence>
<evidence type="ECO:0008006" key="3">
    <source>
        <dbReference type="Google" id="ProtNLM"/>
    </source>
</evidence>
<dbReference type="EMBL" id="JAUSZV010000001">
    <property type="protein sequence ID" value="MDQ0904143.1"/>
    <property type="molecule type" value="Genomic_DNA"/>
</dbReference>
<proteinExistence type="predicted"/>
<organism evidence="1 2">
    <name type="scientific">Streptomyces canus</name>
    <dbReference type="NCBI Taxonomy" id="58343"/>
    <lineage>
        <taxon>Bacteria</taxon>
        <taxon>Bacillati</taxon>
        <taxon>Actinomycetota</taxon>
        <taxon>Actinomycetes</taxon>
        <taxon>Kitasatosporales</taxon>
        <taxon>Streptomycetaceae</taxon>
        <taxon>Streptomyces</taxon>
        <taxon>Streptomyces aurantiacus group</taxon>
    </lineage>
</organism>
<dbReference type="Proteomes" id="UP001234216">
    <property type="component" value="Unassembled WGS sequence"/>
</dbReference>
<reference evidence="1" key="1">
    <citation type="submission" date="2023-07" db="EMBL/GenBank/DDBJ databases">
        <title>Comparative genomics of wheat-associated soil bacteria to identify genetic determinants of phenazine resistance.</title>
        <authorList>
            <person name="Mouncey N."/>
        </authorList>
    </citation>
    <scope>NUCLEOTIDE SEQUENCE</scope>
    <source>
        <strain evidence="1">V4I22</strain>
    </source>
</reference>
<gene>
    <name evidence="1" type="ORF">QFZ22_000128</name>
</gene>
<dbReference type="AlphaFoldDB" id="A0AAW8F3U7"/>
<dbReference type="RefSeq" id="WP_306971667.1">
    <property type="nucleotide sequence ID" value="NZ_JAUSZV010000001.1"/>
</dbReference>
<comment type="caution">
    <text evidence="1">The sequence shown here is derived from an EMBL/GenBank/DDBJ whole genome shotgun (WGS) entry which is preliminary data.</text>
</comment>
<name>A0AAW8F3U7_9ACTN</name>